<accession>A0A5N6WUE6</accession>
<reference evidence="2" key="1">
    <citation type="submission" date="2019-04" db="EMBL/GenBank/DDBJ databases">
        <title>Friends and foes A comparative genomics studyof 23 Aspergillus species from section Flavi.</title>
        <authorList>
            <consortium name="DOE Joint Genome Institute"/>
            <person name="Kjaerbolling I."/>
            <person name="Vesth T."/>
            <person name="Frisvad J.C."/>
            <person name="Nybo J.L."/>
            <person name="Theobald S."/>
            <person name="Kildgaard S."/>
            <person name="Isbrandt T."/>
            <person name="Kuo A."/>
            <person name="Sato A."/>
            <person name="Lyhne E.K."/>
            <person name="Kogle M.E."/>
            <person name="Wiebenga A."/>
            <person name="Kun R.S."/>
            <person name="Lubbers R.J."/>
            <person name="Makela M.R."/>
            <person name="Barry K."/>
            <person name="Chovatia M."/>
            <person name="Clum A."/>
            <person name="Daum C."/>
            <person name="Haridas S."/>
            <person name="He G."/>
            <person name="LaButti K."/>
            <person name="Lipzen A."/>
            <person name="Mondo S."/>
            <person name="Riley R."/>
            <person name="Salamov A."/>
            <person name="Simmons B.A."/>
            <person name="Magnuson J.K."/>
            <person name="Henrissat B."/>
            <person name="Mortensen U.H."/>
            <person name="Larsen T.O."/>
            <person name="Devries R.P."/>
            <person name="Grigoriev I.V."/>
            <person name="Machida M."/>
            <person name="Baker S.E."/>
            <person name="Andersen M.R."/>
        </authorList>
    </citation>
    <scope>NUCLEOTIDE SEQUENCE [LARGE SCALE GENOMIC DNA]</scope>
    <source>
        <strain evidence="2">CBS 130017</strain>
    </source>
</reference>
<dbReference type="EMBL" id="ML741817">
    <property type="protein sequence ID" value="KAE8324511.1"/>
    <property type="molecule type" value="Genomic_DNA"/>
</dbReference>
<dbReference type="Proteomes" id="UP000325945">
    <property type="component" value="Unassembled WGS sequence"/>
</dbReference>
<proteinExistence type="predicted"/>
<name>A0A5N6WUE6_9EURO</name>
<gene>
    <name evidence="1" type="ORF">BDV39DRAFT_217048</name>
</gene>
<dbReference type="Gene3D" id="1.10.10.10">
    <property type="entry name" value="Winged helix-like DNA-binding domain superfamily/Winged helix DNA-binding domain"/>
    <property type="match status" value="1"/>
</dbReference>
<organism evidence="1 2">
    <name type="scientific">Aspergillus sergii</name>
    <dbReference type="NCBI Taxonomy" id="1034303"/>
    <lineage>
        <taxon>Eukaryota</taxon>
        <taxon>Fungi</taxon>
        <taxon>Dikarya</taxon>
        <taxon>Ascomycota</taxon>
        <taxon>Pezizomycotina</taxon>
        <taxon>Eurotiomycetes</taxon>
        <taxon>Eurotiomycetidae</taxon>
        <taxon>Eurotiales</taxon>
        <taxon>Aspergillaceae</taxon>
        <taxon>Aspergillus</taxon>
        <taxon>Aspergillus subgen. Circumdati</taxon>
    </lineage>
</organism>
<dbReference type="AlphaFoldDB" id="A0A5N6WUE6"/>
<evidence type="ECO:0000313" key="2">
    <source>
        <dbReference type="Proteomes" id="UP000325945"/>
    </source>
</evidence>
<dbReference type="InterPro" id="IPR036388">
    <property type="entry name" value="WH-like_DNA-bd_sf"/>
</dbReference>
<evidence type="ECO:0000313" key="1">
    <source>
        <dbReference type="EMBL" id="KAE8324511.1"/>
    </source>
</evidence>
<sequence>MACYTLSGVSVQPFPSGASGQVETLAEQQKALIDSIGNTQKASRFQDRTFKVFPREDRLDTIEFYRTHVYIDPQTGEEHNISVASASEALYISKSTLEGWIKNENKITAMNRGSARDDGSRYSSAVPIQLHRITHPVPFIGIEGGRACCPVCRKFVGVKPKNESPAVQKVNSLLYNFAPDYSLRQPGLRGCPPCYKELGACVSAICEHLVTSRDKVGAPSHWAIQLLLGKKVDILLPLSLCQRGSVKHGLVPDTLLLQGWTIDYDMLKYTPDFYRKSKPIFENFRLTPVLYIEDVEIPFTQDSDTSRPRPWRPRRFSPIWILYSIILHSGYHGEGAITLIYGKYTDIGSIINAIIIQALQVYFSALISKIKLLSQFSEQLEIYETSPDQKYNLEFIEEIFETAKTDSELKCHKNLVDGLKDAQMNLKYIHCNQNLYYYCCHCSEDINITDKTRNSLQHLKILYKMPKKIWFIDFAFILLQGNYSPILLQLAIRQLDGKCYVISKYSPIKYRNMKKLFRACYKGHKAKGKTSLQVRDQIVEECAYDAEDTQILSWLSSQDMQCYSRSWQGVMNVNIGYLCQKLFPGLTSKGSCEEYYTASYDTEAMAEIVQVLEDLV</sequence>
<protein>
    <submittedName>
        <fullName evidence="1">Uncharacterized protein</fullName>
    </submittedName>
</protein>
<keyword evidence="2" id="KW-1185">Reference proteome</keyword>